<evidence type="ECO:0000256" key="11">
    <source>
        <dbReference type="ARBA" id="ARBA00023033"/>
    </source>
</evidence>
<evidence type="ECO:0000256" key="6">
    <source>
        <dbReference type="ARBA" id="ARBA00022692"/>
    </source>
</evidence>
<dbReference type="PANTHER" id="PTHR46300">
    <property type="entry name" value="P450, PUTATIVE (EUROFUNG)-RELATED-RELATED"/>
    <property type="match status" value="1"/>
</dbReference>
<keyword evidence="8" id="KW-1133">Transmembrane helix</keyword>
<keyword evidence="12" id="KW-0472">Membrane</keyword>
<comment type="caution">
    <text evidence="13">The sequence shown here is derived from an EMBL/GenBank/DDBJ whole genome shotgun (WGS) entry which is preliminary data.</text>
</comment>
<comment type="pathway">
    <text evidence="3">Secondary metabolite biosynthesis.</text>
</comment>
<reference evidence="13 14" key="1">
    <citation type="submission" date="2019-02" db="EMBL/GenBank/DDBJ databases">
        <title>Genome sequencing of the rare red list fungi Antrodiella citrinella (Flaviporus citrinellus).</title>
        <authorList>
            <person name="Buettner E."/>
            <person name="Kellner H."/>
        </authorList>
    </citation>
    <scope>NUCLEOTIDE SEQUENCE [LARGE SCALE GENOMIC DNA]</scope>
    <source>
        <strain evidence="13 14">DSM 108506</strain>
    </source>
</reference>
<dbReference type="EMBL" id="SGPM01000052">
    <property type="protein sequence ID" value="THH31278.1"/>
    <property type="molecule type" value="Genomic_DNA"/>
</dbReference>
<evidence type="ECO:0008006" key="15">
    <source>
        <dbReference type="Google" id="ProtNLM"/>
    </source>
</evidence>
<evidence type="ECO:0000313" key="13">
    <source>
        <dbReference type="EMBL" id="THH31278.1"/>
    </source>
</evidence>
<dbReference type="Gene3D" id="1.10.630.10">
    <property type="entry name" value="Cytochrome P450"/>
    <property type="match status" value="1"/>
</dbReference>
<evidence type="ECO:0000256" key="2">
    <source>
        <dbReference type="ARBA" id="ARBA00004167"/>
    </source>
</evidence>
<evidence type="ECO:0000256" key="9">
    <source>
        <dbReference type="ARBA" id="ARBA00023002"/>
    </source>
</evidence>
<dbReference type="GO" id="GO:0016705">
    <property type="term" value="F:oxidoreductase activity, acting on paired donors, with incorporation or reduction of molecular oxygen"/>
    <property type="evidence" value="ECO:0007669"/>
    <property type="project" value="InterPro"/>
</dbReference>
<dbReference type="InterPro" id="IPR001128">
    <property type="entry name" value="Cyt_P450"/>
</dbReference>
<evidence type="ECO:0000256" key="5">
    <source>
        <dbReference type="ARBA" id="ARBA00022617"/>
    </source>
</evidence>
<dbReference type="Pfam" id="PF00067">
    <property type="entry name" value="p450"/>
    <property type="match status" value="1"/>
</dbReference>
<evidence type="ECO:0000256" key="4">
    <source>
        <dbReference type="ARBA" id="ARBA00010617"/>
    </source>
</evidence>
<dbReference type="GO" id="GO:0004497">
    <property type="term" value="F:monooxygenase activity"/>
    <property type="evidence" value="ECO:0007669"/>
    <property type="project" value="UniProtKB-KW"/>
</dbReference>
<keyword evidence="6" id="KW-0812">Transmembrane</keyword>
<accession>A0A4S4N0L8</accession>
<dbReference type="CDD" id="cd11065">
    <property type="entry name" value="CYP64-like"/>
    <property type="match status" value="1"/>
</dbReference>
<evidence type="ECO:0000313" key="14">
    <source>
        <dbReference type="Proteomes" id="UP000308730"/>
    </source>
</evidence>
<keyword evidence="11" id="KW-0503">Monooxygenase</keyword>
<dbReference type="InterPro" id="IPR002401">
    <property type="entry name" value="Cyt_P450_E_grp-I"/>
</dbReference>
<dbReference type="InterPro" id="IPR036396">
    <property type="entry name" value="Cyt_P450_sf"/>
</dbReference>
<keyword evidence="9" id="KW-0560">Oxidoreductase</keyword>
<gene>
    <name evidence="13" type="ORF">EUX98_g2917</name>
</gene>
<evidence type="ECO:0000256" key="12">
    <source>
        <dbReference type="ARBA" id="ARBA00023136"/>
    </source>
</evidence>
<keyword evidence="7" id="KW-0479">Metal-binding</keyword>
<evidence type="ECO:0000256" key="10">
    <source>
        <dbReference type="ARBA" id="ARBA00023004"/>
    </source>
</evidence>
<evidence type="ECO:0000256" key="3">
    <source>
        <dbReference type="ARBA" id="ARBA00005179"/>
    </source>
</evidence>
<keyword evidence="14" id="KW-1185">Reference proteome</keyword>
<dbReference type="SUPFAM" id="SSF48264">
    <property type="entry name" value="Cytochrome P450"/>
    <property type="match status" value="1"/>
</dbReference>
<dbReference type="GO" id="GO:0020037">
    <property type="term" value="F:heme binding"/>
    <property type="evidence" value="ECO:0007669"/>
    <property type="project" value="InterPro"/>
</dbReference>
<dbReference type="Proteomes" id="UP000308730">
    <property type="component" value="Unassembled WGS sequence"/>
</dbReference>
<comment type="similarity">
    <text evidence="4">Belongs to the cytochrome P450 family.</text>
</comment>
<dbReference type="PANTHER" id="PTHR46300:SF7">
    <property type="entry name" value="P450, PUTATIVE (EUROFUNG)-RELATED"/>
    <property type="match status" value="1"/>
</dbReference>
<dbReference type="AlphaFoldDB" id="A0A4S4N0L8"/>
<dbReference type="OrthoDB" id="2789670at2759"/>
<evidence type="ECO:0000256" key="7">
    <source>
        <dbReference type="ARBA" id="ARBA00022723"/>
    </source>
</evidence>
<dbReference type="GO" id="GO:0005506">
    <property type="term" value="F:iron ion binding"/>
    <property type="evidence" value="ECO:0007669"/>
    <property type="project" value="InterPro"/>
</dbReference>
<sequence>MLRVTLIAIVFGIVFVQLVLRRFRSAPHGAAPPGPPRKWLLGNLLDLPKVRPWETYQAWCAQYGDVIYLELPSRPIIILGTVKAATALLNGRSNVYSGRARSVMRELISWSWSLPSMPYGSTWRITRRYFHEHFAGPVIRQYHPIQLKETRTLLARLADTPERAREHIRSLSGSAIMRVVYGPRTRAQMLEYVRLADEGLESARRMVVPGAFLAESLPFLKHVPGWMIGGGARRFADKHRPIVQKMRDKPFEEAKAAMVAGDYVPSIVHNLIRQLQGDNAGLTLEQDRLARNVAGVAYAGAAGANTSAVESFILAMALFPEVQKRGQAELDLHVGPSRLPDFGDLKSLTYVKAIVMETLRWLPSAPLGIPHGLTEDDEWNGYRIRKGTMVVPNLWAMLHDPEDYPEPHNFNPDRFIGSDGLIDTFVRDPRSIAFGFGRR</sequence>
<name>A0A4S4N0L8_9APHY</name>
<comment type="cofactor">
    <cofactor evidence="1">
        <name>heme</name>
        <dbReference type="ChEBI" id="CHEBI:30413"/>
    </cofactor>
</comment>
<comment type="subcellular location">
    <subcellularLocation>
        <location evidence="2">Membrane</location>
        <topology evidence="2">Single-pass membrane protein</topology>
    </subcellularLocation>
</comment>
<organism evidence="13 14">
    <name type="scientific">Antrodiella citrinella</name>
    <dbReference type="NCBI Taxonomy" id="2447956"/>
    <lineage>
        <taxon>Eukaryota</taxon>
        <taxon>Fungi</taxon>
        <taxon>Dikarya</taxon>
        <taxon>Basidiomycota</taxon>
        <taxon>Agaricomycotina</taxon>
        <taxon>Agaricomycetes</taxon>
        <taxon>Polyporales</taxon>
        <taxon>Steccherinaceae</taxon>
        <taxon>Antrodiella</taxon>
    </lineage>
</organism>
<evidence type="ECO:0000256" key="1">
    <source>
        <dbReference type="ARBA" id="ARBA00001971"/>
    </source>
</evidence>
<dbReference type="GO" id="GO:0016020">
    <property type="term" value="C:membrane"/>
    <property type="evidence" value="ECO:0007669"/>
    <property type="project" value="UniProtKB-SubCell"/>
</dbReference>
<keyword evidence="10" id="KW-0408">Iron</keyword>
<dbReference type="InterPro" id="IPR050364">
    <property type="entry name" value="Cytochrome_P450_fung"/>
</dbReference>
<protein>
    <recommendedName>
        <fullName evidence="15">Cytochrome P450</fullName>
    </recommendedName>
</protein>
<evidence type="ECO:0000256" key="8">
    <source>
        <dbReference type="ARBA" id="ARBA00022989"/>
    </source>
</evidence>
<proteinExistence type="inferred from homology"/>
<dbReference type="PRINTS" id="PR00463">
    <property type="entry name" value="EP450I"/>
</dbReference>
<keyword evidence="5" id="KW-0349">Heme</keyword>